<name>A0A2H0UI58_9BACT</name>
<dbReference type="Proteomes" id="UP000229315">
    <property type="component" value="Unassembled WGS sequence"/>
</dbReference>
<evidence type="ECO:0000256" key="1">
    <source>
        <dbReference type="SAM" id="MobiDB-lite"/>
    </source>
</evidence>
<organism evidence="2 3">
    <name type="scientific">Candidatus Kaiserbacteria bacterium CG10_big_fil_rev_8_21_14_0_10_45_20</name>
    <dbReference type="NCBI Taxonomy" id="1974607"/>
    <lineage>
        <taxon>Bacteria</taxon>
        <taxon>Candidatus Kaiseribacteriota</taxon>
    </lineage>
</organism>
<dbReference type="AlphaFoldDB" id="A0A2H0UI58"/>
<feature type="compositionally biased region" description="Basic and acidic residues" evidence="1">
    <location>
        <begin position="1"/>
        <end position="21"/>
    </location>
</feature>
<comment type="caution">
    <text evidence="2">The sequence shown here is derived from an EMBL/GenBank/DDBJ whole genome shotgun (WGS) entry which is preliminary data.</text>
</comment>
<sequence>MNKPHFIREAIKRSGTDERARTKLSQAGKKGAEARAKKIAERKDRDEMFSEKYGDKKLKDAKLLRKREEERGVDPSVLEDIGY</sequence>
<proteinExistence type="predicted"/>
<accession>A0A2H0UI58</accession>
<reference evidence="3" key="1">
    <citation type="submission" date="2017-09" db="EMBL/GenBank/DDBJ databases">
        <title>Depth-based differentiation of microbial function through sediment-hosted aquifers and enrichment of novel symbionts in the deep terrestrial subsurface.</title>
        <authorList>
            <person name="Probst A.J."/>
            <person name="Ladd B."/>
            <person name="Jarett J.K."/>
            <person name="Geller-Mcgrath D.E."/>
            <person name="Sieber C.M.K."/>
            <person name="Emerson J.B."/>
            <person name="Anantharaman K."/>
            <person name="Thomas B.C."/>
            <person name="Malmstrom R."/>
            <person name="Stieglmeier M."/>
            <person name="Klingl A."/>
            <person name="Woyke T."/>
            <person name="Ryan C.M."/>
            <person name="Banfield J.F."/>
        </authorList>
    </citation>
    <scope>NUCLEOTIDE SEQUENCE [LARGE SCALE GENOMIC DNA]</scope>
</reference>
<feature type="compositionally biased region" description="Basic and acidic residues" evidence="1">
    <location>
        <begin position="30"/>
        <end position="47"/>
    </location>
</feature>
<evidence type="ECO:0000313" key="2">
    <source>
        <dbReference type="EMBL" id="PIR85475.1"/>
    </source>
</evidence>
<protein>
    <submittedName>
        <fullName evidence="2">Uncharacterized protein</fullName>
    </submittedName>
</protein>
<feature type="region of interest" description="Disordered" evidence="1">
    <location>
        <begin position="1"/>
        <end position="47"/>
    </location>
</feature>
<dbReference type="EMBL" id="PFBH01000001">
    <property type="protein sequence ID" value="PIR85475.1"/>
    <property type="molecule type" value="Genomic_DNA"/>
</dbReference>
<gene>
    <name evidence="2" type="ORF">COU15_00055</name>
</gene>
<evidence type="ECO:0000313" key="3">
    <source>
        <dbReference type="Proteomes" id="UP000229315"/>
    </source>
</evidence>